<reference evidence="2" key="1">
    <citation type="submission" date="2021-03" db="EMBL/GenBank/DDBJ databases">
        <title>Whole genome shotgun sequence of Actinoplanes auranticolor NBRC 12245.</title>
        <authorList>
            <person name="Komaki H."/>
            <person name="Tamura T."/>
        </authorList>
    </citation>
    <scope>NUCLEOTIDE SEQUENCE</scope>
    <source>
        <strain evidence="2">NBRC 12245</strain>
    </source>
</reference>
<feature type="transmembrane region" description="Helical" evidence="1">
    <location>
        <begin position="985"/>
        <end position="1003"/>
    </location>
</feature>
<feature type="transmembrane region" description="Helical" evidence="1">
    <location>
        <begin position="630"/>
        <end position="648"/>
    </location>
</feature>
<protein>
    <submittedName>
        <fullName evidence="2">Uncharacterized protein</fullName>
    </submittedName>
</protein>
<feature type="transmembrane region" description="Helical" evidence="1">
    <location>
        <begin position="955"/>
        <end position="973"/>
    </location>
</feature>
<dbReference type="EMBL" id="BOQL01000001">
    <property type="protein sequence ID" value="GIM62879.1"/>
    <property type="molecule type" value="Genomic_DNA"/>
</dbReference>
<feature type="transmembrane region" description="Helical" evidence="1">
    <location>
        <begin position="800"/>
        <end position="817"/>
    </location>
</feature>
<feature type="transmembrane region" description="Helical" evidence="1">
    <location>
        <begin position="853"/>
        <end position="872"/>
    </location>
</feature>
<feature type="transmembrane region" description="Helical" evidence="1">
    <location>
        <begin position="396"/>
        <end position="419"/>
    </location>
</feature>
<dbReference type="AlphaFoldDB" id="A0A919S204"/>
<dbReference type="RefSeq" id="WP_212986209.1">
    <property type="nucleotide sequence ID" value="NZ_BAABEA010000029.1"/>
</dbReference>
<feature type="transmembrane region" description="Helical" evidence="1">
    <location>
        <begin position="694"/>
        <end position="717"/>
    </location>
</feature>
<feature type="transmembrane region" description="Helical" evidence="1">
    <location>
        <begin position="548"/>
        <end position="568"/>
    </location>
</feature>
<feature type="transmembrane region" description="Helical" evidence="1">
    <location>
        <begin position="252"/>
        <end position="270"/>
    </location>
</feature>
<feature type="transmembrane region" description="Helical" evidence="1">
    <location>
        <begin position="172"/>
        <end position="192"/>
    </location>
</feature>
<evidence type="ECO:0000256" key="1">
    <source>
        <dbReference type="SAM" id="Phobius"/>
    </source>
</evidence>
<gene>
    <name evidence="2" type="ORF">Aau02nite_00400</name>
</gene>
<feature type="transmembrane region" description="Helical" evidence="1">
    <location>
        <begin position="229"/>
        <end position="246"/>
    </location>
</feature>
<feature type="transmembrane region" description="Helical" evidence="1">
    <location>
        <begin position="750"/>
        <end position="768"/>
    </location>
</feature>
<feature type="transmembrane region" description="Helical" evidence="1">
    <location>
        <begin position="277"/>
        <end position="299"/>
    </location>
</feature>
<keyword evidence="1" id="KW-0812">Transmembrane</keyword>
<evidence type="ECO:0000313" key="3">
    <source>
        <dbReference type="Proteomes" id="UP000681340"/>
    </source>
</evidence>
<feature type="transmembrane region" description="Helical" evidence="1">
    <location>
        <begin position="311"/>
        <end position="331"/>
    </location>
</feature>
<feature type="transmembrane region" description="Helical" evidence="1">
    <location>
        <begin position="606"/>
        <end position="624"/>
    </location>
</feature>
<feature type="transmembrane region" description="Helical" evidence="1">
    <location>
        <begin position="1059"/>
        <end position="1076"/>
    </location>
</feature>
<feature type="transmembrane region" description="Helical" evidence="1">
    <location>
        <begin position="338"/>
        <end position="357"/>
    </location>
</feature>
<feature type="transmembrane region" description="Helical" evidence="1">
    <location>
        <begin position="143"/>
        <end position="160"/>
    </location>
</feature>
<keyword evidence="3" id="KW-1185">Reference proteome</keyword>
<feature type="transmembrane region" description="Helical" evidence="1">
    <location>
        <begin position="515"/>
        <end position="536"/>
    </location>
</feature>
<comment type="caution">
    <text evidence="2">The sequence shown here is derived from an EMBL/GenBank/DDBJ whole genome shotgun (WGS) entry which is preliminary data.</text>
</comment>
<feature type="transmembrane region" description="Helical" evidence="1">
    <location>
        <begin position="450"/>
        <end position="471"/>
    </location>
</feature>
<feature type="transmembrane region" description="Helical" evidence="1">
    <location>
        <begin position="724"/>
        <end position="744"/>
    </location>
</feature>
<feature type="transmembrane region" description="Helical" evidence="1">
    <location>
        <begin position="198"/>
        <end position="217"/>
    </location>
</feature>
<dbReference type="InterPro" id="IPR058062">
    <property type="entry name" value="SCO7613_C"/>
</dbReference>
<dbReference type="Proteomes" id="UP000681340">
    <property type="component" value="Unassembled WGS sequence"/>
</dbReference>
<sequence length="1094" mass="108329">MTSYPCPSCRTPANLTSGCPGCGRGPDPDAAEVIRLDAEIPVLTARLAAAREAAAGADAALRHAWQQREAAVARIRASLAPVPRMPAPAPPVPARAPAAPRSKEASTRLVQNALFLLGGLLLGVAAIVFTAVAWSQFGVGGRALLLAGFTVAALAAPFAALRRGLTATAETFAAVGLLLVLLDGYAAWYVNLFGVADYSALGYAGAVCAVTAAVAAGYEHVTGLIGPRFGALLVAQPVLPLLVAPFDPDPTGWAYTLVAVAVLNLAVVQLRRSGLTALGVTAYVLGGGAAMLAGLAALVGLGTDAGPGRMAVAAGALVAAAVVPVAGAVLARAPRWQSVTGGLLVVALAVAAGRFAGVAGGSFAAPVLVVAALAALAVLVTAVNRRLPEVVRLGPWIGALLVVTCTGVVVVAVTITAVAVGRGDWRLPAVIALLTGGMTVLVSRSAQPHTVLGGLALTAVAAPVAFGLPWWTAPGFELVVVAGALGLALRGFPLWPAAVAVVLTSHAVGVAFERPGVACATLTGVAAIGVATAVVARMGGLVVARGRARLVGGVALAVGMVAVPAAAWTGAAALSLSAPVQSRVALTAAALLVGALLIVGRGYRPFALVAALLGVVSAPIWALATGDSPAIYAATALLLVALTFSRTVPAGLAALPLGIALFVATAPSLSAVLLRPYGWLGRVWAGRPAGTGVGAVVFADVVALGILAVAVVIVVQAARGRRSAVWAVAPVLAVIAPLGLAAAGVPWPGVPAESLVVGLAGLLAVALLRPGVRMAGPAVVCAALAGAGLAGALATRGATLAALGLTVVAGAVAGVTGRALGARLAGWLIGAGTTVAFAYTVGRAADLSPATSAFIVLGAAAVVLAVGAVLGGHRAVEGRAVQVAAHAGALVALLLTTGSIRHAAAVCTFWGLALGVRALRPGEAAAVRRGHVLAAAVAELGGWWLLIASERVATVEAYTLPAAGVALLAGWLARRTRPGLSSWVTYGPALAAALLPTLASVLAGEGQPLRRLLLGLGALVVLLAGSYGRLRAPVVAGGAVLAVVALHEVVLVWDLLPRWIPLAGAGLLLVGLAMTLERRRRDLARIRAALGRMS</sequence>
<feature type="transmembrane region" description="Helical" evidence="1">
    <location>
        <begin position="824"/>
        <end position="841"/>
    </location>
</feature>
<organism evidence="2 3">
    <name type="scientific">Actinoplanes auranticolor</name>
    <dbReference type="NCBI Taxonomy" id="47988"/>
    <lineage>
        <taxon>Bacteria</taxon>
        <taxon>Bacillati</taxon>
        <taxon>Actinomycetota</taxon>
        <taxon>Actinomycetes</taxon>
        <taxon>Micromonosporales</taxon>
        <taxon>Micromonosporaceae</taxon>
        <taxon>Actinoplanes</taxon>
    </lineage>
</organism>
<feature type="transmembrane region" description="Helical" evidence="1">
    <location>
        <begin position="580"/>
        <end position="599"/>
    </location>
</feature>
<evidence type="ECO:0000313" key="2">
    <source>
        <dbReference type="EMBL" id="GIM62879.1"/>
    </source>
</evidence>
<dbReference type="NCBIfam" id="NF047321">
    <property type="entry name" value="SCO7613_CTERM"/>
    <property type="match status" value="1"/>
</dbReference>
<feature type="transmembrane region" description="Helical" evidence="1">
    <location>
        <begin position="655"/>
        <end position="674"/>
    </location>
</feature>
<feature type="transmembrane region" description="Helical" evidence="1">
    <location>
        <begin position="1009"/>
        <end position="1027"/>
    </location>
</feature>
<feature type="transmembrane region" description="Helical" evidence="1">
    <location>
        <begin position="775"/>
        <end position="794"/>
    </location>
</feature>
<feature type="transmembrane region" description="Helical" evidence="1">
    <location>
        <begin position="363"/>
        <end position="384"/>
    </location>
</feature>
<accession>A0A919S204</accession>
<keyword evidence="1" id="KW-1133">Transmembrane helix</keyword>
<proteinExistence type="predicted"/>
<name>A0A919S204_9ACTN</name>
<feature type="transmembrane region" description="Helical" evidence="1">
    <location>
        <begin position="113"/>
        <end position="137"/>
    </location>
</feature>
<keyword evidence="1" id="KW-0472">Membrane</keyword>
<feature type="transmembrane region" description="Helical" evidence="1">
    <location>
        <begin position="879"/>
        <end position="896"/>
    </location>
</feature>
<feature type="transmembrane region" description="Helical" evidence="1">
    <location>
        <begin position="1034"/>
        <end position="1053"/>
    </location>
</feature>